<dbReference type="AlphaFoldDB" id="C7RCJ3"/>
<protein>
    <recommendedName>
        <fullName evidence="4">GlyGly-CTERM sorting domain-containing protein</fullName>
    </recommendedName>
</protein>
<feature type="signal peptide" evidence="1">
    <location>
        <begin position="1"/>
        <end position="25"/>
    </location>
</feature>
<evidence type="ECO:0000313" key="3">
    <source>
        <dbReference type="Proteomes" id="UP000001231"/>
    </source>
</evidence>
<sequence>MKIAKTLLPLGVTLSYILFAGQALANEPQVRIATKSATTSVVESKSETSSSVSKVAEEAVDVNRTSSYSSKQVTTNLKAELQLELDKTPEKIRSVMRAQKSELPEASEKSSSSSLNHLYFYDASVYLYEDYDADGYYTKLSVNFDVDAYYDEHYDVYAELFIRKNGESEWTHYYTTDVFSIYGDNSSDDYTVTTKLNSGFPPGRYEVLIDLFEYGYSGVVDTISEYDDPDLGWLPLEDKTYESGNVSSDTWVSTVKTEIWTDNDNDGFYRDFTISFDVDTEQSSRDVYAVLYQRRPGYSWEYETETAVFTVVGANADDVIAVDAEWQSGYPTDYYDFRIELIDANTGEILDDVSSEFSPLLEVPLEDAERDMQSTVVNPPPSSTSYGSGGGSWSLLGLSLLGLLGWARRKQS</sequence>
<dbReference type="NCBIfam" id="NF038116">
    <property type="entry name" value="Sden1266_dom"/>
    <property type="match status" value="2"/>
</dbReference>
<accession>C7RCJ3</accession>
<gene>
    <name evidence="2" type="ordered locus">Kkor_1573</name>
</gene>
<dbReference type="RefSeq" id="WP_015780591.1">
    <property type="nucleotide sequence ID" value="NC_013166.1"/>
</dbReference>
<dbReference type="HOGENOM" id="CLU_637406_0_0_6"/>
<name>C7RCJ3_KANKD</name>
<evidence type="ECO:0008006" key="4">
    <source>
        <dbReference type="Google" id="ProtNLM"/>
    </source>
</evidence>
<evidence type="ECO:0000313" key="2">
    <source>
        <dbReference type="EMBL" id="ACV26985.1"/>
    </source>
</evidence>
<keyword evidence="1" id="KW-0732">Signal</keyword>
<proteinExistence type="predicted"/>
<dbReference type="STRING" id="523791.Kkor_1573"/>
<reference evidence="2 3" key="1">
    <citation type="journal article" date="2009" name="Stand. Genomic Sci.">
        <title>Complete genome sequence of Kangiella koreensis type strain (SW-125).</title>
        <authorList>
            <person name="Han C."/>
            <person name="Sikorski J."/>
            <person name="Lapidus A."/>
            <person name="Nolan M."/>
            <person name="Glavina Del Rio T."/>
            <person name="Tice H."/>
            <person name="Cheng J.F."/>
            <person name="Lucas S."/>
            <person name="Chen F."/>
            <person name="Copeland A."/>
            <person name="Ivanova N."/>
            <person name="Mavromatis K."/>
            <person name="Ovchinnikova G."/>
            <person name="Pati A."/>
            <person name="Bruce D."/>
            <person name="Goodwin L."/>
            <person name="Pitluck S."/>
            <person name="Chen A."/>
            <person name="Palaniappan K."/>
            <person name="Land M."/>
            <person name="Hauser L."/>
            <person name="Chang Y.J."/>
            <person name="Jeffries C.D."/>
            <person name="Chain P."/>
            <person name="Saunders E."/>
            <person name="Brettin T."/>
            <person name="Goker M."/>
            <person name="Tindall B.J."/>
            <person name="Bristow J."/>
            <person name="Eisen J.A."/>
            <person name="Markowitz V."/>
            <person name="Hugenholtz P."/>
            <person name="Kyrpides N.C."/>
            <person name="Klenk H.P."/>
            <person name="Detter J.C."/>
        </authorList>
    </citation>
    <scope>NUCLEOTIDE SEQUENCE [LARGE SCALE GENOMIC DNA]</scope>
    <source>
        <strain evidence="3">DSM 16069 / KCTC 12182 / SW-125</strain>
    </source>
</reference>
<organism evidence="2 3">
    <name type="scientific">Kangiella koreensis (strain DSM 16069 / JCM 12317 / KCTC 12182 / SW-125)</name>
    <dbReference type="NCBI Taxonomy" id="523791"/>
    <lineage>
        <taxon>Bacteria</taxon>
        <taxon>Pseudomonadati</taxon>
        <taxon>Pseudomonadota</taxon>
        <taxon>Gammaproteobacteria</taxon>
        <taxon>Kangiellales</taxon>
        <taxon>Kangiellaceae</taxon>
        <taxon>Kangiella</taxon>
    </lineage>
</organism>
<dbReference type="InParanoid" id="C7RCJ3"/>
<dbReference type="eggNOG" id="ENOG5032RCX">
    <property type="taxonomic scope" value="Bacteria"/>
</dbReference>
<dbReference type="KEGG" id="kko:Kkor_1573"/>
<keyword evidence="3" id="KW-1185">Reference proteome</keyword>
<dbReference type="Proteomes" id="UP000001231">
    <property type="component" value="Chromosome"/>
</dbReference>
<evidence type="ECO:0000256" key="1">
    <source>
        <dbReference type="SAM" id="SignalP"/>
    </source>
</evidence>
<dbReference type="EMBL" id="CP001707">
    <property type="protein sequence ID" value="ACV26985.1"/>
    <property type="molecule type" value="Genomic_DNA"/>
</dbReference>
<feature type="chain" id="PRO_5002981417" description="GlyGly-CTERM sorting domain-containing protein" evidence="1">
    <location>
        <begin position="26"/>
        <end position="412"/>
    </location>
</feature>
<dbReference type="OrthoDB" id="6322244at2"/>